<keyword evidence="3" id="KW-0378">Hydrolase</keyword>
<name>A0A1H4LMR7_9MICO</name>
<reference evidence="7 8" key="1">
    <citation type="submission" date="2016-10" db="EMBL/GenBank/DDBJ databases">
        <authorList>
            <person name="de Groot N.N."/>
        </authorList>
    </citation>
    <scope>NUCLEOTIDE SEQUENCE [LARGE SCALE GENOMIC DNA]</scope>
    <source>
        <strain evidence="7 8">DSM 21799</strain>
    </source>
</reference>
<dbReference type="GO" id="GO:0004725">
    <property type="term" value="F:protein tyrosine phosphatase activity"/>
    <property type="evidence" value="ECO:0007669"/>
    <property type="project" value="UniProtKB-EC"/>
</dbReference>
<comment type="similarity">
    <text evidence="1">Belongs to the low molecular weight phosphotyrosine protein phosphatase family.</text>
</comment>
<protein>
    <recommendedName>
        <fullName evidence="2">protein-tyrosine-phosphatase</fullName>
        <ecNumber evidence="2">3.1.3.48</ecNumber>
    </recommendedName>
</protein>
<keyword evidence="8" id="KW-1185">Reference proteome</keyword>
<evidence type="ECO:0000256" key="1">
    <source>
        <dbReference type="ARBA" id="ARBA00011063"/>
    </source>
</evidence>
<dbReference type="EC" id="3.1.3.48" evidence="2"/>
<dbReference type="PRINTS" id="PR00719">
    <property type="entry name" value="LMWPTPASE"/>
</dbReference>
<dbReference type="CDD" id="cd16343">
    <property type="entry name" value="LMWPTP"/>
    <property type="match status" value="1"/>
</dbReference>
<evidence type="ECO:0000259" key="6">
    <source>
        <dbReference type="SMART" id="SM00226"/>
    </source>
</evidence>
<accession>A0A1H4LMR7</accession>
<sequence length="202" mass="22158">MEGGLAASAGEEEWLEGDCASVREFDRIVPMPPSDQIVPYRVCFVCAGNICRSPMAEAVFRARVEKAGLTPWVSVTSAGTGDWHVGEQADARTLDALAARGYDAGWHRAKQFDSAWFPQLDLVVALDRGHERALRDWAPTPADADKVSLLMSFDTTYPGILDVPDPYYADARTFDRVLGMIEGASLALFRQLEPAIRQGALR</sequence>
<evidence type="ECO:0000256" key="2">
    <source>
        <dbReference type="ARBA" id="ARBA00013064"/>
    </source>
</evidence>
<keyword evidence="4" id="KW-0904">Protein phosphatase</keyword>
<dbReference type="InterPro" id="IPR017867">
    <property type="entry name" value="Tyr_phospatase_low_mol_wt"/>
</dbReference>
<evidence type="ECO:0000313" key="8">
    <source>
        <dbReference type="Proteomes" id="UP000199183"/>
    </source>
</evidence>
<feature type="active site" description="Proton donor" evidence="5">
    <location>
        <position position="165"/>
    </location>
</feature>
<evidence type="ECO:0000256" key="4">
    <source>
        <dbReference type="ARBA" id="ARBA00022912"/>
    </source>
</evidence>
<dbReference type="AlphaFoldDB" id="A0A1H4LMR7"/>
<dbReference type="Pfam" id="PF01451">
    <property type="entry name" value="LMWPc"/>
    <property type="match status" value="1"/>
</dbReference>
<dbReference type="InterPro" id="IPR023485">
    <property type="entry name" value="Ptyr_pPase"/>
</dbReference>
<evidence type="ECO:0000313" key="7">
    <source>
        <dbReference type="EMBL" id="SEB71973.1"/>
    </source>
</evidence>
<feature type="domain" description="Phosphotyrosine protein phosphatase I" evidence="6">
    <location>
        <begin position="40"/>
        <end position="191"/>
    </location>
</feature>
<dbReference type="Gene3D" id="3.40.50.2300">
    <property type="match status" value="1"/>
</dbReference>
<dbReference type="SUPFAM" id="SSF52788">
    <property type="entry name" value="Phosphotyrosine protein phosphatases I"/>
    <property type="match status" value="1"/>
</dbReference>
<dbReference type="PANTHER" id="PTHR11717">
    <property type="entry name" value="LOW MOLECULAR WEIGHT PROTEIN TYROSINE PHOSPHATASE"/>
    <property type="match status" value="1"/>
</dbReference>
<gene>
    <name evidence="7" type="ORF">SAMN04489806_1599</name>
</gene>
<dbReference type="Proteomes" id="UP000199183">
    <property type="component" value="Unassembled WGS sequence"/>
</dbReference>
<evidence type="ECO:0000256" key="5">
    <source>
        <dbReference type="PIRSR" id="PIRSR617867-1"/>
    </source>
</evidence>
<dbReference type="PANTHER" id="PTHR11717:SF7">
    <property type="entry name" value="LOW MOLECULAR WEIGHT PHOSPHOTYROSINE PROTEIN PHOSPHATASE"/>
    <property type="match status" value="1"/>
</dbReference>
<evidence type="ECO:0000256" key="3">
    <source>
        <dbReference type="ARBA" id="ARBA00022801"/>
    </source>
</evidence>
<feature type="active site" description="Nucleophile" evidence="5">
    <location>
        <position position="46"/>
    </location>
</feature>
<dbReference type="InterPro" id="IPR036196">
    <property type="entry name" value="Ptyr_pPase_sf"/>
</dbReference>
<dbReference type="SMART" id="SM00226">
    <property type="entry name" value="LMWPc"/>
    <property type="match status" value="1"/>
</dbReference>
<dbReference type="InterPro" id="IPR050438">
    <property type="entry name" value="LMW_PTPase"/>
</dbReference>
<proteinExistence type="inferred from homology"/>
<dbReference type="EMBL" id="FNRY01000001">
    <property type="protein sequence ID" value="SEB71973.1"/>
    <property type="molecule type" value="Genomic_DNA"/>
</dbReference>
<dbReference type="STRING" id="640635.SAMN04489806_1599"/>
<feature type="active site" evidence="5">
    <location>
        <position position="52"/>
    </location>
</feature>
<organism evidence="7 8">
    <name type="scientific">Paramicrobacterium humi</name>
    <dbReference type="NCBI Taxonomy" id="640635"/>
    <lineage>
        <taxon>Bacteria</taxon>
        <taxon>Bacillati</taxon>
        <taxon>Actinomycetota</taxon>
        <taxon>Actinomycetes</taxon>
        <taxon>Micrococcales</taxon>
        <taxon>Microbacteriaceae</taxon>
        <taxon>Paramicrobacterium</taxon>
    </lineage>
</organism>